<evidence type="ECO:0000259" key="2">
    <source>
        <dbReference type="Pfam" id="PF26348"/>
    </source>
</evidence>
<dbReference type="EnsemblBacteria" id="AAV47204">
    <property type="protein sequence ID" value="AAV47204"/>
    <property type="gene ID" value="rrnAC2390"/>
</dbReference>
<dbReference type="Proteomes" id="UP000001169">
    <property type="component" value="Chromosome I"/>
</dbReference>
<protein>
    <recommendedName>
        <fullName evidence="2">ScoMcrA-like SRA domain-containing protein</fullName>
    </recommendedName>
</protein>
<evidence type="ECO:0000313" key="6">
    <source>
        <dbReference type="Proteomes" id="UP000298722"/>
    </source>
</evidence>
<dbReference type="Proteomes" id="UP000298722">
    <property type="component" value="Chromosome"/>
</dbReference>
<reference evidence="3 5" key="1">
    <citation type="journal article" date="2004" name="Genome Res.">
        <title>Genome sequence of Haloarcula marismortui: a halophilic archaeon from the Dead Sea.</title>
        <authorList>
            <person name="Baliga N.S."/>
            <person name="Bonneau R."/>
            <person name="Facciotti M.T."/>
            <person name="Pan M."/>
            <person name="Glusman G."/>
            <person name="Deutsch E.W."/>
            <person name="Shannon P."/>
            <person name="Chiu Y."/>
            <person name="Weng R.S."/>
            <person name="Gan R.R."/>
            <person name="Hung P."/>
            <person name="Date S.V."/>
            <person name="Marcotte E."/>
            <person name="Hood L."/>
            <person name="Ng W.V."/>
        </authorList>
    </citation>
    <scope>NUCLEOTIDE SEQUENCE [LARGE SCALE GENOMIC DNA]</scope>
    <source>
        <strain evidence="3">ATCC 43049</strain>
        <strain evidence="5">ATCC 43049 / DSM 3752 / JCM 8966 / VKM B-1809</strain>
    </source>
</reference>
<dbReference type="EMBL" id="AY596297">
    <property type="protein sequence ID" value="AAV47204.1"/>
    <property type="molecule type" value="Genomic_DNA"/>
</dbReference>
<feature type="region of interest" description="Disordered" evidence="1">
    <location>
        <begin position="23"/>
        <end position="54"/>
    </location>
</feature>
<sequence length="503" mass="57270">MVRHSNTWVFNISPENWDSCSSGPVDGDFHGNENVGEPWHGLSTSARNKPDGLNRGDLVLARRTSGSGDPYGVLGIWRFHKAQKIRDQSNVPWKDAKYEYVLYCRPIQRELDEIYTEPWDQVSFTTHNLQGAITSLQPEHRDDYFQELLDHAGTNEDVRAVLKSQLEGTADLTDFFRTESHTDVDLQQSSEQSDLLNIETPSIGQRFNQEAIEQWFNTGFGYQISGINPRRTEEGDRFVLLFSQEDGPYEDNIGDEEFEYIGEGMPENGDQNTSSSGNSVLIDAVDEAIPIFFFYKGTDDQEWEYRGLVDVVEWNWQTNPEAKREEIVFSMQMQTEEDDLDSDDKSSLSGELYLIPVSDGWLPQFNQTVMSALSLELVADVPQSLRDISADRIWGTTATESKKKQKHAEEMDTGDHILFYHDGDFIGTGIVGSTFIDREIGEFIWDNPDSKYIFTVEDFSTETPSIHRVWEELGYDGQPVVSGFQRVASHRLENLSAETISKL</sequence>
<keyword evidence="5" id="KW-1185">Reference proteome</keyword>
<accession>Q5UZU9</accession>
<dbReference type="KEGG" id="hma:rrnAC2390"/>
<dbReference type="InterPro" id="IPR058712">
    <property type="entry name" value="SRA_ScoMcrA"/>
</dbReference>
<dbReference type="PATRIC" id="fig|272569.17.peg.3004"/>
<dbReference type="PaxDb" id="272569-rrnAC2390"/>
<dbReference type="Pfam" id="PF26348">
    <property type="entry name" value="SRA_ScoMcrA"/>
    <property type="match status" value="1"/>
</dbReference>
<evidence type="ECO:0000256" key="1">
    <source>
        <dbReference type="SAM" id="MobiDB-lite"/>
    </source>
</evidence>
<dbReference type="EMBL" id="CP039138">
    <property type="protein sequence ID" value="QCP91908.1"/>
    <property type="molecule type" value="Genomic_DNA"/>
</dbReference>
<feature type="domain" description="ScoMcrA-like SRA" evidence="2">
    <location>
        <begin position="211"/>
        <end position="332"/>
    </location>
</feature>
<organism evidence="3 5">
    <name type="scientific">Haloarcula marismortui (strain ATCC 43049 / DSM 3752 / JCM 8966 / VKM B-1809)</name>
    <name type="common">Halobacterium marismortui</name>
    <dbReference type="NCBI Taxonomy" id="272569"/>
    <lineage>
        <taxon>Archaea</taxon>
        <taxon>Methanobacteriati</taxon>
        <taxon>Methanobacteriota</taxon>
        <taxon>Stenosarchaea group</taxon>
        <taxon>Halobacteria</taxon>
        <taxon>Halobacteriales</taxon>
        <taxon>Haloarculaceae</taxon>
        <taxon>Haloarcula</taxon>
    </lineage>
</organism>
<proteinExistence type="predicted"/>
<gene>
    <name evidence="3" type="ordered locus">rrnAC2390</name>
    <name evidence="4" type="ORF">E6P14_13975</name>
</gene>
<dbReference type="RefSeq" id="WP_011224199.1">
    <property type="nucleotide sequence ID" value="NC_006396.1"/>
</dbReference>
<dbReference type="HOGENOM" id="CLU_541442_0_0_2"/>
<dbReference type="GeneID" id="40153285"/>
<dbReference type="AlphaFoldDB" id="Q5UZU9"/>
<evidence type="ECO:0000313" key="5">
    <source>
        <dbReference type="Proteomes" id="UP000001169"/>
    </source>
</evidence>
<evidence type="ECO:0000313" key="3">
    <source>
        <dbReference type="EMBL" id="AAV47204.1"/>
    </source>
</evidence>
<dbReference type="eggNOG" id="arCOG13029">
    <property type="taxonomic scope" value="Archaea"/>
</dbReference>
<name>Q5UZU9_HALMA</name>
<evidence type="ECO:0000313" key="4">
    <source>
        <dbReference type="EMBL" id="QCP91908.1"/>
    </source>
</evidence>
<reference evidence="4 6" key="2">
    <citation type="submission" date="2019-04" db="EMBL/GenBank/DDBJ databases">
        <title>Methylomes of two halophilic Archaea, Haloarcula marismortui and Haloferax mediterranei.</title>
        <authorList>
            <person name="DasSarma S."/>
            <person name="DasSarma P."/>
            <person name="DasSarma S."/>
            <person name="Fomenkov A."/>
            <person name="Vincze T."/>
            <person name="Anton B.P."/>
            <person name="Roberts R.J."/>
        </authorList>
    </citation>
    <scope>NUCLEOTIDE SEQUENCE [LARGE SCALE GENOMIC DNA]</scope>
    <source>
        <strain evidence="4 6">ATCC 43049</strain>
    </source>
</reference>